<comment type="caution">
    <text evidence="1">The sequence shown here is derived from an EMBL/GenBank/DDBJ whole genome shotgun (WGS) entry which is preliminary data.</text>
</comment>
<keyword evidence="2" id="KW-1185">Reference proteome</keyword>
<sequence>METKDLIQLETVTQQVELVKGEFTPSEAAHVISSLINEKINFHKLQRLQIWEGDHGCKTNRLDGRIDELENEKEIATQFIKSIRGLGKNLKIKGTLEISLAE</sequence>
<protein>
    <submittedName>
        <fullName evidence="1">Uncharacterized protein</fullName>
    </submittedName>
</protein>
<organism evidence="1 2">
    <name type="scientific">Aquimarina rubra</name>
    <dbReference type="NCBI Taxonomy" id="1920033"/>
    <lineage>
        <taxon>Bacteria</taxon>
        <taxon>Pseudomonadati</taxon>
        <taxon>Bacteroidota</taxon>
        <taxon>Flavobacteriia</taxon>
        <taxon>Flavobacteriales</taxon>
        <taxon>Flavobacteriaceae</taxon>
        <taxon>Aquimarina</taxon>
    </lineage>
</organism>
<reference evidence="2" key="1">
    <citation type="journal article" date="2019" name="Int. J. Syst. Evol. Microbiol.">
        <title>The Global Catalogue of Microorganisms (GCM) 10K type strain sequencing project: providing services to taxonomists for standard genome sequencing and annotation.</title>
        <authorList>
            <consortium name="The Broad Institute Genomics Platform"/>
            <consortium name="The Broad Institute Genome Sequencing Center for Infectious Disease"/>
            <person name="Wu L."/>
            <person name="Ma J."/>
        </authorList>
    </citation>
    <scope>NUCLEOTIDE SEQUENCE [LARGE SCALE GENOMIC DNA]</scope>
    <source>
        <strain evidence="2">KCTC 52274</strain>
    </source>
</reference>
<name>A0ABW5LFR6_9FLAO</name>
<dbReference type="RefSeq" id="WP_378173915.1">
    <property type="nucleotide sequence ID" value="NZ_JBHULE010000008.1"/>
</dbReference>
<gene>
    <name evidence="1" type="ORF">ACFSR1_06635</name>
</gene>
<evidence type="ECO:0000313" key="2">
    <source>
        <dbReference type="Proteomes" id="UP001597319"/>
    </source>
</evidence>
<evidence type="ECO:0000313" key="1">
    <source>
        <dbReference type="EMBL" id="MFD2562342.1"/>
    </source>
</evidence>
<dbReference type="EMBL" id="JBHULE010000008">
    <property type="protein sequence ID" value="MFD2562342.1"/>
    <property type="molecule type" value="Genomic_DNA"/>
</dbReference>
<accession>A0ABW5LFR6</accession>
<proteinExistence type="predicted"/>
<dbReference type="Proteomes" id="UP001597319">
    <property type="component" value="Unassembled WGS sequence"/>
</dbReference>